<sequence>MLSTPYISLISLSLRVGRAVLNGFSAILWLQFYKLSLGSRVRSEHESRSASNFGVALLGYAPATIRRIQSLLLGSQSLSAIPIVTISHFTLMPISAAKHFPLVSTLGPDTHICLDLINDVRSLQMGQAREGKHLYT</sequence>
<evidence type="ECO:0000313" key="2">
    <source>
        <dbReference type="Proteomes" id="UP000315783"/>
    </source>
</evidence>
<dbReference type="EMBL" id="SPUK01000015">
    <property type="protein sequence ID" value="TQV92418.1"/>
    <property type="molecule type" value="Genomic_DNA"/>
</dbReference>
<dbReference type="Proteomes" id="UP000315783">
    <property type="component" value="Unassembled WGS sequence"/>
</dbReference>
<name>A0A545USG5_9HYPO</name>
<protein>
    <submittedName>
        <fullName evidence="1">Uncharacterized protein</fullName>
    </submittedName>
</protein>
<accession>A0A545USG5</accession>
<keyword evidence="2" id="KW-1185">Reference proteome</keyword>
<organism evidence="1 2">
    <name type="scientific">Cordyceps javanica</name>
    <dbReference type="NCBI Taxonomy" id="43265"/>
    <lineage>
        <taxon>Eukaryota</taxon>
        <taxon>Fungi</taxon>
        <taxon>Dikarya</taxon>
        <taxon>Ascomycota</taxon>
        <taxon>Pezizomycotina</taxon>
        <taxon>Sordariomycetes</taxon>
        <taxon>Hypocreomycetidae</taxon>
        <taxon>Hypocreales</taxon>
        <taxon>Cordycipitaceae</taxon>
        <taxon>Cordyceps</taxon>
    </lineage>
</organism>
<reference evidence="1 2" key="1">
    <citation type="journal article" date="2019" name="Appl. Microbiol. Biotechnol.">
        <title>Genome sequence of Isaria javanica and comparative genome analysis insights into family S53 peptidase evolution in fungal entomopathogens.</title>
        <authorList>
            <person name="Lin R."/>
            <person name="Zhang X."/>
            <person name="Xin B."/>
            <person name="Zou M."/>
            <person name="Gao Y."/>
            <person name="Qin F."/>
            <person name="Hu Q."/>
            <person name="Xie B."/>
            <person name="Cheng X."/>
        </authorList>
    </citation>
    <scope>NUCLEOTIDE SEQUENCE [LARGE SCALE GENOMIC DNA]</scope>
    <source>
        <strain evidence="1 2">IJ1G</strain>
    </source>
</reference>
<gene>
    <name evidence="1" type="ORF">IF1G_08936</name>
</gene>
<comment type="caution">
    <text evidence="1">The sequence shown here is derived from an EMBL/GenBank/DDBJ whole genome shotgun (WGS) entry which is preliminary data.</text>
</comment>
<dbReference type="AlphaFoldDB" id="A0A545USG5"/>
<proteinExistence type="predicted"/>
<evidence type="ECO:0000313" key="1">
    <source>
        <dbReference type="EMBL" id="TQV92418.1"/>
    </source>
</evidence>